<evidence type="ECO:0000313" key="4">
    <source>
        <dbReference type="Proteomes" id="UP000253303"/>
    </source>
</evidence>
<comment type="caution">
    <text evidence="3">The sequence shown here is derived from an EMBL/GenBank/DDBJ whole genome shotgun (WGS) entry which is preliminary data.</text>
</comment>
<dbReference type="PANTHER" id="PTHR46268">
    <property type="entry name" value="STRESS RESPONSE PROTEIN NHAX"/>
    <property type="match status" value="1"/>
</dbReference>
<dbReference type="Pfam" id="PF00582">
    <property type="entry name" value="Usp"/>
    <property type="match status" value="2"/>
</dbReference>
<sequence length="311" mass="32599">MRYAHVLAGYTPDRGGRDALALGALLAGHDPHALTVAVIRPPGWTTPGSAKVDAEWTRYLRERAEEALEEAAGLVPGDGPGEPERVIGVDRGSGHGLAAMARRGGAEVIVIGSPQRAARGRIAVGSTADQLLHSSPVPVALAPAGYGERPPPAIDRVTVAYRRGPGCDAAVRLAAAGAARLGVPLRLLTLVVPRPAVRGARRAALEEDMLRRSREQYTEDLALVVRDGELPGSPEISAEMAEARNVGAALASVGWLPGELLICASSDSGPLRRVFLGDTSLKIVRSATRPVMILPRTPKAEPSGRSRNVKP</sequence>
<dbReference type="SUPFAM" id="SSF52402">
    <property type="entry name" value="Adenine nucleotide alpha hydrolases-like"/>
    <property type="match status" value="2"/>
</dbReference>
<evidence type="ECO:0000259" key="2">
    <source>
        <dbReference type="Pfam" id="PF00582"/>
    </source>
</evidence>
<keyword evidence="4" id="KW-1185">Reference proteome</keyword>
<dbReference type="AlphaFoldDB" id="A0A366M274"/>
<feature type="domain" description="UspA" evidence="2">
    <location>
        <begin position="155"/>
        <end position="295"/>
    </location>
</feature>
<evidence type="ECO:0000256" key="1">
    <source>
        <dbReference type="ARBA" id="ARBA00008791"/>
    </source>
</evidence>
<evidence type="ECO:0000313" key="3">
    <source>
        <dbReference type="EMBL" id="RBQ20291.1"/>
    </source>
</evidence>
<accession>A0A366M274</accession>
<reference evidence="3 4" key="1">
    <citation type="submission" date="2018-06" db="EMBL/GenBank/DDBJ databases">
        <title>Sphaerisporangium craniellae sp. nov., isolated from a marine sponge in the South China Sea.</title>
        <authorList>
            <person name="Li L."/>
        </authorList>
    </citation>
    <scope>NUCLEOTIDE SEQUENCE [LARGE SCALE GENOMIC DNA]</scope>
    <source>
        <strain evidence="3 4">LHW63015</strain>
    </source>
</reference>
<dbReference type="InterPro" id="IPR014729">
    <property type="entry name" value="Rossmann-like_a/b/a_fold"/>
</dbReference>
<proteinExistence type="inferred from homology"/>
<dbReference type="EMBL" id="QMEY01000003">
    <property type="protein sequence ID" value="RBQ20291.1"/>
    <property type="molecule type" value="Genomic_DNA"/>
</dbReference>
<dbReference type="RefSeq" id="WP_113980489.1">
    <property type="nucleotide sequence ID" value="NZ_QMEY01000003.1"/>
</dbReference>
<dbReference type="OrthoDB" id="5242641at2"/>
<name>A0A366M274_9ACTN</name>
<gene>
    <name evidence="3" type="ORF">DP939_10850</name>
</gene>
<protein>
    <submittedName>
        <fullName evidence="3">Universal stress protein</fullName>
    </submittedName>
</protein>
<dbReference type="InterPro" id="IPR006016">
    <property type="entry name" value="UspA"/>
</dbReference>
<dbReference type="Gene3D" id="3.40.50.620">
    <property type="entry name" value="HUPs"/>
    <property type="match status" value="2"/>
</dbReference>
<organism evidence="3 4">
    <name type="scientific">Spongiactinospora rosea</name>
    <dbReference type="NCBI Taxonomy" id="2248750"/>
    <lineage>
        <taxon>Bacteria</taxon>
        <taxon>Bacillati</taxon>
        <taxon>Actinomycetota</taxon>
        <taxon>Actinomycetes</taxon>
        <taxon>Streptosporangiales</taxon>
        <taxon>Streptosporangiaceae</taxon>
        <taxon>Spongiactinospora</taxon>
    </lineage>
</organism>
<feature type="domain" description="UspA" evidence="2">
    <location>
        <begin position="3"/>
        <end position="142"/>
    </location>
</feature>
<comment type="similarity">
    <text evidence="1">Belongs to the universal stress protein A family.</text>
</comment>
<dbReference type="Proteomes" id="UP000253303">
    <property type="component" value="Unassembled WGS sequence"/>
</dbReference>
<dbReference type="PANTHER" id="PTHR46268:SF6">
    <property type="entry name" value="UNIVERSAL STRESS PROTEIN UP12"/>
    <property type="match status" value="1"/>
</dbReference>